<gene>
    <name evidence="7" type="ORF">B0T26DRAFT_625282</name>
</gene>
<dbReference type="SUPFAM" id="SSF57701">
    <property type="entry name" value="Zn2/Cys6 DNA-binding domain"/>
    <property type="match status" value="1"/>
</dbReference>
<keyword evidence="8" id="KW-1185">Reference proteome</keyword>
<keyword evidence="4" id="KW-0804">Transcription</keyword>
<dbReference type="GO" id="GO:0008270">
    <property type="term" value="F:zinc ion binding"/>
    <property type="evidence" value="ECO:0007669"/>
    <property type="project" value="InterPro"/>
</dbReference>
<dbReference type="InterPro" id="IPR036864">
    <property type="entry name" value="Zn2-C6_fun-type_DNA-bd_sf"/>
</dbReference>
<dbReference type="RefSeq" id="XP_060289730.1">
    <property type="nucleotide sequence ID" value="XM_060436162.1"/>
</dbReference>
<dbReference type="GeneID" id="85319432"/>
<dbReference type="Pfam" id="PF00172">
    <property type="entry name" value="Zn_clus"/>
    <property type="match status" value="1"/>
</dbReference>
<sequence length="413" mass="46660">STMERGNPPPRQKSCDACIKAKRRCTLEFPSCQRCAQRKLACKYKRRVPTPAASSPATSGLASAALPAQTPPLLDFEFEYNGDALADNVAMPDLEEFHNAASSFGPLGLKPTEQTALAFPVNNKLYEEAVSVAISTRLRFAIDHIRAAPRQMVVENQTPWCHHSLYEHRMPASMEDAYACCALFMAKNEVNEDVIFRHIEGRVQQLVSSPMPEDKLDILARTHALLLYQIMRLLEGGLRARSAESTIQPLEDAAFAMMSHVSFAEGTFDELGVTLEPAPRADMLPALYPLNSLRDFWQNWVFHESARRTFLATFFFLQAYRLLKREFPLFCDGKILLCHSFTVSAHLWKAHDHFEFKNAWQNKKHYVVKNANFRDVIREAGADDVDLFGKMLITTIYGIVETKTWLIGLGSDL</sequence>
<dbReference type="Gene3D" id="4.10.240.10">
    <property type="entry name" value="Zn(2)-C6 fungal-type DNA-binding domain"/>
    <property type="match status" value="1"/>
</dbReference>
<keyword evidence="3" id="KW-0805">Transcription regulation</keyword>
<dbReference type="PANTHER" id="PTHR47660:SF3">
    <property type="entry name" value="FINGER DOMAIN PROTEIN, PUTATIVE (AFU_ORTHOLOGUE AFUA_4G03310)-RELATED"/>
    <property type="match status" value="1"/>
</dbReference>
<comment type="caution">
    <text evidence="7">The sequence shown here is derived from an EMBL/GenBank/DDBJ whole genome shotgun (WGS) entry which is preliminary data.</text>
</comment>
<evidence type="ECO:0000256" key="1">
    <source>
        <dbReference type="ARBA" id="ARBA00022723"/>
    </source>
</evidence>
<name>A0AA40DI09_9PEZI</name>
<feature type="non-terminal residue" evidence="7">
    <location>
        <position position="1"/>
    </location>
</feature>
<dbReference type="GO" id="GO:0000981">
    <property type="term" value="F:DNA-binding transcription factor activity, RNA polymerase II-specific"/>
    <property type="evidence" value="ECO:0007669"/>
    <property type="project" value="InterPro"/>
</dbReference>
<evidence type="ECO:0000313" key="7">
    <source>
        <dbReference type="EMBL" id="KAK0702066.1"/>
    </source>
</evidence>
<accession>A0AA40DI09</accession>
<dbReference type="EMBL" id="JAUIRO010000009">
    <property type="protein sequence ID" value="KAK0702066.1"/>
    <property type="molecule type" value="Genomic_DNA"/>
</dbReference>
<proteinExistence type="predicted"/>
<protein>
    <recommendedName>
        <fullName evidence="6">Zn(2)-C6 fungal-type domain-containing protein</fullName>
    </recommendedName>
</protein>
<dbReference type="PANTHER" id="PTHR47660">
    <property type="entry name" value="TRANSCRIPTION FACTOR WITH C2H2 AND ZN(2)-CYS(6) DNA BINDING DOMAIN (EUROFUNG)-RELATED-RELATED"/>
    <property type="match status" value="1"/>
</dbReference>
<keyword evidence="1" id="KW-0479">Metal-binding</keyword>
<dbReference type="CDD" id="cd00067">
    <property type="entry name" value="GAL4"/>
    <property type="match status" value="1"/>
</dbReference>
<organism evidence="7 8">
    <name type="scientific">Lasiosphaeria miniovina</name>
    <dbReference type="NCBI Taxonomy" id="1954250"/>
    <lineage>
        <taxon>Eukaryota</taxon>
        <taxon>Fungi</taxon>
        <taxon>Dikarya</taxon>
        <taxon>Ascomycota</taxon>
        <taxon>Pezizomycotina</taxon>
        <taxon>Sordariomycetes</taxon>
        <taxon>Sordariomycetidae</taxon>
        <taxon>Sordariales</taxon>
        <taxon>Lasiosphaeriaceae</taxon>
        <taxon>Lasiosphaeria</taxon>
    </lineage>
</organism>
<evidence type="ECO:0000256" key="3">
    <source>
        <dbReference type="ARBA" id="ARBA00023015"/>
    </source>
</evidence>
<feature type="domain" description="Zn(2)-C6 fungal-type" evidence="6">
    <location>
        <begin position="14"/>
        <end position="44"/>
    </location>
</feature>
<dbReference type="PROSITE" id="PS50048">
    <property type="entry name" value="ZN2_CY6_FUNGAL_2"/>
    <property type="match status" value="1"/>
</dbReference>
<evidence type="ECO:0000256" key="5">
    <source>
        <dbReference type="ARBA" id="ARBA00023242"/>
    </source>
</evidence>
<feature type="non-terminal residue" evidence="7">
    <location>
        <position position="413"/>
    </location>
</feature>
<keyword evidence="5" id="KW-0539">Nucleus</keyword>
<evidence type="ECO:0000313" key="8">
    <source>
        <dbReference type="Proteomes" id="UP001172101"/>
    </source>
</evidence>
<keyword evidence="2" id="KW-0862">Zinc</keyword>
<dbReference type="Proteomes" id="UP001172101">
    <property type="component" value="Unassembled WGS sequence"/>
</dbReference>
<dbReference type="AlphaFoldDB" id="A0AA40DI09"/>
<dbReference type="InterPro" id="IPR001138">
    <property type="entry name" value="Zn2Cys6_DnaBD"/>
</dbReference>
<evidence type="ECO:0000259" key="6">
    <source>
        <dbReference type="PROSITE" id="PS50048"/>
    </source>
</evidence>
<reference evidence="7" key="1">
    <citation type="submission" date="2023-06" db="EMBL/GenBank/DDBJ databases">
        <title>Genome-scale phylogeny and comparative genomics of the fungal order Sordariales.</title>
        <authorList>
            <consortium name="Lawrence Berkeley National Laboratory"/>
            <person name="Hensen N."/>
            <person name="Bonometti L."/>
            <person name="Westerberg I."/>
            <person name="Brannstrom I.O."/>
            <person name="Guillou S."/>
            <person name="Cros-Aarteil S."/>
            <person name="Calhoun S."/>
            <person name="Haridas S."/>
            <person name="Kuo A."/>
            <person name="Mondo S."/>
            <person name="Pangilinan J."/>
            <person name="Riley R."/>
            <person name="LaButti K."/>
            <person name="Andreopoulos B."/>
            <person name="Lipzen A."/>
            <person name="Chen C."/>
            <person name="Yanf M."/>
            <person name="Daum C."/>
            <person name="Ng V."/>
            <person name="Clum A."/>
            <person name="Steindorff A."/>
            <person name="Ohm R."/>
            <person name="Martin F."/>
            <person name="Silar P."/>
            <person name="Natvig D."/>
            <person name="Lalanne C."/>
            <person name="Gautier V."/>
            <person name="Ament-velasquez S.L."/>
            <person name="Kruys A."/>
            <person name="Hutchinson M.I."/>
            <person name="Powell A.J."/>
            <person name="Barry K."/>
            <person name="Miller A.N."/>
            <person name="Grigoriev I.V."/>
            <person name="Debuchy R."/>
            <person name="Gladieux P."/>
            <person name="Thoren M.H."/>
            <person name="Johannesson H."/>
        </authorList>
    </citation>
    <scope>NUCLEOTIDE SEQUENCE</scope>
    <source>
        <strain evidence="7">SMH2392-1A</strain>
    </source>
</reference>
<evidence type="ECO:0000256" key="4">
    <source>
        <dbReference type="ARBA" id="ARBA00023163"/>
    </source>
</evidence>
<dbReference type="SMART" id="SM00066">
    <property type="entry name" value="GAL4"/>
    <property type="match status" value="1"/>
</dbReference>
<evidence type="ECO:0000256" key="2">
    <source>
        <dbReference type="ARBA" id="ARBA00022833"/>
    </source>
</evidence>